<dbReference type="CDD" id="cd00592">
    <property type="entry name" value="HTH_MerR-like"/>
    <property type="match status" value="1"/>
</dbReference>
<evidence type="ECO:0000313" key="7">
    <source>
        <dbReference type="Proteomes" id="UP000669239"/>
    </source>
</evidence>
<keyword evidence="4" id="KW-0472">Membrane</keyword>
<evidence type="ECO:0000313" key="6">
    <source>
        <dbReference type="EMBL" id="NSJ49065.1"/>
    </source>
</evidence>
<gene>
    <name evidence="6" type="ORF">G5B36_10180</name>
</gene>
<dbReference type="Gene3D" id="1.10.1660.10">
    <property type="match status" value="1"/>
</dbReference>
<keyword evidence="7" id="KW-1185">Reference proteome</keyword>
<keyword evidence="4" id="KW-1133">Transmembrane helix</keyword>
<dbReference type="EMBL" id="JAAITT010000012">
    <property type="protein sequence ID" value="NSJ49065.1"/>
    <property type="molecule type" value="Genomic_DNA"/>
</dbReference>
<dbReference type="PANTHER" id="PTHR30204">
    <property type="entry name" value="REDOX-CYCLING DRUG-SENSING TRANSCRIPTIONAL ACTIVATOR SOXR"/>
    <property type="match status" value="1"/>
</dbReference>
<proteinExistence type="predicted"/>
<feature type="transmembrane region" description="Helical" evidence="4">
    <location>
        <begin position="261"/>
        <end position="278"/>
    </location>
</feature>
<organism evidence="6 7">
    <name type="scientific">Enterocloster aldenensis</name>
    <dbReference type="NCBI Taxonomy" id="358742"/>
    <lineage>
        <taxon>Bacteria</taxon>
        <taxon>Bacillati</taxon>
        <taxon>Bacillota</taxon>
        <taxon>Clostridia</taxon>
        <taxon>Lachnospirales</taxon>
        <taxon>Lachnospiraceae</taxon>
        <taxon>Enterocloster</taxon>
    </lineage>
</organism>
<dbReference type="PROSITE" id="PS50937">
    <property type="entry name" value="HTH_MERR_2"/>
    <property type="match status" value="1"/>
</dbReference>
<dbReference type="InterPro" id="IPR000551">
    <property type="entry name" value="MerR-type_HTH_dom"/>
</dbReference>
<evidence type="ECO:0000256" key="2">
    <source>
        <dbReference type="ARBA" id="ARBA00023125"/>
    </source>
</evidence>
<name>A0ABX2HL18_9FIRM</name>
<reference evidence="6 7" key="1">
    <citation type="journal article" date="2020" name="Cell Host Microbe">
        <title>Functional and Genomic Variation between Human-Derived Isolates of Lachnospiraceae Reveals Inter- and Intra-Species Diversity.</title>
        <authorList>
            <person name="Sorbara M.T."/>
            <person name="Littmann E.R."/>
            <person name="Fontana E."/>
            <person name="Moody T.U."/>
            <person name="Kohout C.E."/>
            <person name="Gjonbalaj M."/>
            <person name="Eaton V."/>
            <person name="Seok R."/>
            <person name="Leiner I.M."/>
            <person name="Pamer E.G."/>
        </authorList>
    </citation>
    <scope>NUCLEOTIDE SEQUENCE [LARGE SCALE GENOMIC DNA]</scope>
    <source>
        <strain evidence="6 7">MSK.1.17</strain>
    </source>
</reference>
<sequence>MKMKEVETRTGLDRKNIRYYESEELLTPRRDEGNRYRNYSVEDIDRLLKIKLLRQLGIPIKDIRGYFEGSVGLGEVMARRRSQIDQELEQLKKMGQLCDRLEEQEDLTPVDVEQCLKEIREEADRGALFQNIRKDWTMYRQELHKTFIYIEAEGELLKPEDFARETAVYALKHKLDYETVRLDKTYAIVKLEGIAYQASYTTIAYRFAQMPMVKLTRCRPPEKTISIWKYIFFSLLPMLLIAGGILFNILGSRYFPGHPRLYHFVTMACFAGAFFLAVSKKNVNYIE</sequence>
<keyword evidence="3" id="KW-0804">Transcription</keyword>
<dbReference type="RefSeq" id="WP_165641467.1">
    <property type="nucleotide sequence ID" value="NZ_CAXTHN010000006.1"/>
</dbReference>
<dbReference type="SUPFAM" id="SSF46955">
    <property type="entry name" value="Putative DNA-binding domain"/>
    <property type="match status" value="1"/>
</dbReference>
<evidence type="ECO:0000256" key="1">
    <source>
        <dbReference type="ARBA" id="ARBA00023015"/>
    </source>
</evidence>
<keyword evidence="4" id="KW-0812">Transmembrane</keyword>
<dbReference type="PANTHER" id="PTHR30204:SF94">
    <property type="entry name" value="HEAVY METAL-DEPENDENT TRANSCRIPTIONAL REGULATOR HI_0293-RELATED"/>
    <property type="match status" value="1"/>
</dbReference>
<feature type="domain" description="HTH merR-type" evidence="5">
    <location>
        <begin position="1"/>
        <end position="69"/>
    </location>
</feature>
<evidence type="ECO:0000256" key="4">
    <source>
        <dbReference type="SAM" id="Phobius"/>
    </source>
</evidence>
<keyword evidence="1" id="KW-0805">Transcription regulation</keyword>
<keyword evidence="2" id="KW-0238">DNA-binding</keyword>
<evidence type="ECO:0000256" key="3">
    <source>
        <dbReference type="ARBA" id="ARBA00023163"/>
    </source>
</evidence>
<dbReference type="InterPro" id="IPR009061">
    <property type="entry name" value="DNA-bd_dom_put_sf"/>
</dbReference>
<evidence type="ECO:0000259" key="5">
    <source>
        <dbReference type="PROSITE" id="PS50937"/>
    </source>
</evidence>
<dbReference type="SMART" id="SM00422">
    <property type="entry name" value="HTH_MERR"/>
    <property type="match status" value="1"/>
</dbReference>
<accession>A0ABX2HL18</accession>
<dbReference type="Pfam" id="PF13411">
    <property type="entry name" value="MerR_1"/>
    <property type="match status" value="1"/>
</dbReference>
<comment type="caution">
    <text evidence="6">The sequence shown here is derived from an EMBL/GenBank/DDBJ whole genome shotgun (WGS) entry which is preliminary data.</text>
</comment>
<protein>
    <submittedName>
        <fullName evidence="6">MerR family transcriptional regulator</fullName>
    </submittedName>
</protein>
<dbReference type="InterPro" id="IPR047057">
    <property type="entry name" value="MerR_fam"/>
</dbReference>
<dbReference type="Proteomes" id="UP000669239">
    <property type="component" value="Unassembled WGS sequence"/>
</dbReference>
<feature type="transmembrane region" description="Helical" evidence="4">
    <location>
        <begin position="227"/>
        <end position="249"/>
    </location>
</feature>